<organism evidence="1 2">
    <name type="scientific">Linum tenue</name>
    <dbReference type="NCBI Taxonomy" id="586396"/>
    <lineage>
        <taxon>Eukaryota</taxon>
        <taxon>Viridiplantae</taxon>
        <taxon>Streptophyta</taxon>
        <taxon>Embryophyta</taxon>
        <taxon>Tracheophyta</taxon>
        <taxon>Spermatophyta</taxon>
        <taxon>Magnoliopsida</taxon>
        <taxon>eudicotyledons</taxon>
        <taxon>Gunneridae</taxon>
        <taxon>Pentapetalae</taxon>
        <taxon>rosids</taxon>
        <taxon>fabids</taxon>
        <taxon>Malpighiales</taxon>
        <taxon>Linaceae</taxon>
        <taxon>Linum</taxon>
    </lineage>
</organism>
<feature type="non-terminal residue" evidence="1">
    <location>
        <position position="1"/>
    </location>
</feature>
<evidence type="ECO:0000313" key="2">
    <source>
        <dbReference type="Proteomes" id="UP001154282"/>
    </source>
</evidence>
<dbReference type="Proteomes" id="UP001154282">
    <property type="component" value="Unassembled WGS sequence"/>
</dbReference>
<protein>
    <submittedName>
        <fullName evidence="1">Uncharacterized protein</fullName>
    </submittedName>
</protein>
<keyword evidence="2" id="KW-1185">Reference proteome</keyword>
<accession>A0AAV0K9L1</accession>
<sequence>PWGVHDFANYRSRAAARSGRSRSISFNLQVLIHEVGGRLHMFPHRIYCQTV</sequence>
<proteinExistence type="predicted"/>
<name>A0AAV0K9L1_9ROSI</name>
<gene>
    <name evidence="1" type="ORF">LITE_LOCUS17346</name>
</gene>
<evidence type="ECO:0000313" key="1">
    <source>
        <dbReference type="EMBL" id="CAI0417551.1"/>
    </source>
</evidence>
<reference evidence="1" key="1">
    <citation type="submission" date="2022-08" db="EMBL/GenBank/DDBJ databases">
        <authorList>
            <person name="Gutierrez-Valencia J."/>
        </authorList>
    </citation>
    <scope>NUCLEOTIDE SEQUENCE</scope>
</reference>
<dbReference type="AlphaFoldDB" id="A0AAV0K9L1"/>
<comment type="caution">
    <text evidence="1">The sequence shown here is derived from an EMBL/GenBank/DDBJ whole genome shotgun (WGS) entry which is preliminary data.</text>
</comment>
<dbReference type="EMBL" id="CAMGYJ010000005">
    <property type="protein sequence ID" value="CAI0417551.1"/>
    <property type="molecule type" value="Genomic_DNA"/>
</dbReference>